<feature type="transmembrane region" description="Helical" evidence="1">
    <location>
        <begin position="92"/>
        <end position="109"/>
    </location>
</feature>
<proteinExistence type="predicted"/>
<dbReference type="EMBL" id="JBHUEM010000028">
    <property type="protein sequence ID" value="MFD1738005.1"/>
    <property type="molecule type" value="Genomic_DNA"/>
</dbReference>
<evidence type="ECO:0000256" key="1">
    <source>
        <dbReference type="SAM" id="Phobius"/>
    </source>
</evidence>
<protein>
    <submittedName>
        <fullName evidence="3">Type II CAAX prenyl endopeptidase Rce1 family protein</fullName>
    </submittedName>
</protein>
<keyword evidence="1" id="KW-0812">Transmembrane</keyword>
<evidence type="ECO:0000313" key="3">
    <source>
        <dbReference type="EMBL" id="MFD1738005.1"/>
    </source>
</evidence>
<reference evidence="4" key="1">
    <citation type="journal article" date="2019" name="Int. J. Syst. Evol. Microbiol.">
        <title>The Global Catalogue of Microorganisms (GCM) 10K type strain sequencing project: providing services to taxonomists for standard genome sequencing and annotation.</title>
        <authorList>
            <consortium name="The Broad Institute Genomics Platform"/>
            <consortium name="The Broad Institute Genome Sequencing Center for Infectious Disease"/>
            <person name="Wu L."/>
            <person name="Ma J."/>
        </authorList>
    </citation>
    <scope>NUCLEOTIDE SEQUENCE [LARGE SCALE GENOMIC DNA]</scope>
    <source>
        <strain evidence="4">CCUG 49339</strain>
    </source>
</reference>
<keyword evidence="1" id="KW-0472">Membrane</keyword>
<comment type="caution">
    <text evidence="3">The sequence shown here is derived from an EMBL/GenBank/DDBJ whole genome shotgun (WGS) entry which is preliminary data.</text>
</comment>
<feature type="transmembrane region" description="Helical" evidence="1">
    <location>
        <begin position="26"/>
        <end position="45"/>
    </location>
</feature>
<sequence>MPVRTSASGINLIFGSLHFWNPEMSYSPLLVGMDYVLAGIIWCYISAKTNSAELTIGAHTANNMLHGWFLTMDNSAFGEIPSLFVVTSINPGNSLLWSVITLGIFLYLAQRKYGFKKEKAID</sequence>
<feature type="domain" description="CAAX prenyl protease 2/Lysostaphin resistance protein A-like" evidence="2">
    <location>
        <begin position="11"/>
        <end position="64"/>
    </location>
</feature>
<name>A0ABW4LS52_9BACI</name>
<gene>
    <name evidence="3" type="ORF">ACFSCX_15820</name>
</gene>
<evidence type="ECO:0000313" key="4">
    <source>
        <dbReference type="Proteomes" id="UP001597214"/>
    </source>
</evidence>
<dbReference type="InterPro" id="IPR003675">
    <property type="entry name" value="Rce1/LyrA-like_dom"/>
</dbReference>
<dbReference type="Proteomes" id="UP001597214">
    <property type="component" value="Unassembled WGS sequence"/>
</dbReference>
<evidence type="ECO:0000259" key="2">
    <source>
        <dbReference type="Pfam" id="PF02517"/>
    </source>
</evidence>
<keyword evidence="1" id="KW-1133">Transmembrane helix</keyword>
<accession>A0ABW4LS52</accession>
<dbReference type="RefSeq" id="WP_377929298.1">
    <property type="nucleotide sequence ID" value="NZ_JBHUEM010000028.1"/>
</dbReference>
<organism evidence="3 4">
    <name type="scientific">Bacillus salitolerans</name>
    <dbReference type="NCBI Taxonomy" id="1437434"/>
    <lineage>
        <taxon>Bacteria</taxon>
        <taxon>Bacillati</taxon>
        <taxon>Bacillota</taxon>
        <taxon>Bacilli</taxon>
        <taxon>Bacillales</taxon>
        <taxon>Bacillaceae</taxon>
        <taxon>Bacillus</taxon>
    </lineage>
</organism>
<keyword evidence="4" id="KW-1185">Reference proteome</keyword>
<dbReference type="Pfam" id="PF02517">
    <property type="entry name" value="Rce1-like"/>
    <property type="match status" value="1"/>
</dbReference>